<feature type="domain" description="ABC transmembrane type-1" evidence="8">
    <location>
        <begin position="65"/>
        <end position="282"/>
    </location>
</feature>
<evidence type="ECO:0000256" key="4">
    <source>
        <dbReference type="ARBA" id="ARBA00022692"/>
    </source>
</evidence>
<name>A0A5R9FZN3_9BACL</name>
<comment type="caution">
    <text evidence="9">The sequence shown here is derived from an EMBL/GenBank/DDBJ whole genome shotgun (WGS) entry which is preliminary data.</text>
</comment>
<keyword evidence="2 7" id="KW-0813">Transport</keyword>
<keyword evidence="6 7" id="KW-0472">Membrane</keyword>
<feature type="transmembrane region" description="Helical" evidence="7">
    <location>
        <begin position="75"/>
        <end position="97"/>
    </location>
</feature>
<dbReference type="Pfam" id="PF00528">
    <property type="entry name" value="BPD_transp_1"/>
    <property type="match status" value="1"/>
</dbReference>
<gene>
    <name evidence="9" type="ORF">FE782_24355</name>
</gene>
<protein>
    <submittedName>
        <fullName evidence="9">Sugar ABC transporter permease</fullName>
    </submittedName>
</protein>
<keyword evidence="4 7" id="KW-0812">Transmembrane</keyword>
<dbReference type="PANTHER" id="PTHR30193">
    <property type="entry name" value="ABC TRANSPORTER PERMEASE PROTEIN"/>
    <property type="match status" value="1"/>
</dbReference>
<accession>A0A5R9FZN3</accession>
<feature type="transmembrane region" description="Helical" evidence="7">
    <location>
        <begin position="202"/>
        <end position="226"/>
    </location>
</feature>
<feature type="transmembrane region" description="Helical" evidence="7">
    <location>
        <begin position="155"/>
        <end position="181"/>
    </location>
</feature>
<dbReference type="InterPro" id="IPR051393">
    <property type="entry name" value="ABC_transporter_permease"/>
</dbReference>
<dbReference type="Gene3D" id="1.10.3720.10">
    <property type="entry name" value="MetI-like"/>
    <property type="match status" value="1"/>
</dbReference>
<evidence type="ECO:0000256" key="1">
    <source>
        <dbReference type="ARBA" id="ARBA00004651"/>
    </source>
</evidence>
<keyword evidence="10" id="KW-1185">Reference proteome</keyword>
<comment type="subcellular location">
    <subcellularLocation>
        <location evidence="1 7">Cell membrane</location>
        <topology evidence="1 7">Multi-pass membrane protein</topology>
    </subcellularLocation>
</comment>
<dbReference type="Proteomes" id="UP000309676">
    <property type="component" value="Unassembled WGS sequence"/>
</dbReference>
<dbReference type="InterPro" id="IPR035906">
    <property type="entry name" value="MetI-like_sf"/>
</dbReference>
<evidence type="ECO:0000313" key="9">
    <source>
        <dbReference type="EMBL" id="TLS49527.1"/>
    </source>
</evidence>
<organism evidence="9 10">
    <name type="scientific">Paenibacillus antri</name>
    <dbReference type="NCBI Taxonomy" id="2582848"/>
    <lineage>
        <taxon>Bacteria</taxon>
        <taxon>Bacillati</taxon>
        <taxon>Bacillota</taxon>
        <taxon>Bacilli</taxon>
        <taxon>Bacillales</taxon>
        <taxon>Paenibacillaceae</taxon>
        <taxon>Paenibacillus</taxon>
    </lineage>
</organism>
<dbReference type="PANTHER" id="PTHR30193:SF1">
    <property type="entry name" value="ABC TRANSPORTER PERMEASE PROTEIN YESP-RELATED"/>
    <property type="match status" value="1"/>
</dbReference>
<sequence>MKNKKRYNNGTAYLMLSPVVIMLSIFVVIPLIYAIRISFYDWSFYQDPVFVGFRNFYLVLTDDRFYTSIGVGLKFVLLVVPVQLVLAFLFAHVVRAMGRKASSFVKTSIYIPTIISGIITAIIFQIIYNFDGGVLNAIIGSFGFEKVGWLVEKQIVLFGLAIPAIWLGFGITALIMLAGLLDIPESYYEAASLEGASAIQKMFHITIPLLKNVAVYLLVTGFVGAIQQLELPLFLTNGGPSDATLLPNFYIFEHFRNDLLMGHTIAAALLLFVVLGSISAIIFRVINSEKAIDE</sequence>
<evidence type="ECO:0000256" key="2">
    <source>
        <dbReference type="ARBA" id="ARBA00022448"/>
    </source>
</evidence>
<keyword evidence="3" id="KW-1003">Cell membrane</keyword>
<evidence type="ECO:0000313" key="10">
    <source>
        <dbReference type="Proteomes" id="UP000309676"/>
    </source>
</evidence>
<dbReference type="EMBL" id="VCIW01000020">
    <property type="protein sequence ID" value="TLS49527.1"/>
    <property type="molecule type" value="Genomic_DNA"/>
</dbReference>
<feature type="transmembrane region" description="Helical" evidence="7">
    <location>
        <begin position="12"/>
        <end position="35"/>
    </location>
</feature>
<evidence type="ECO:0000256" key="6">
    <source>
        <dbReference type="ARBA" id="ARBA00023136"/>
    </source>
</evidence>
<keyword evidence="5 7" id="KW-1133">Transmembrane helix</keyword>
<evidence type="ECO:0000256" key="7">
    <source>
        <dbReference type="RuleBase" id="RU363032"/>
    </source>
</evidence>
<dbReference type="GO" id="GO:0005886">
    <property type="term" value="C:plasma membrane"/>
    <property type="evidence" value="ECO:0007669"/>
    <property type="project" value="UniProtKB-SubCell"/>
</dbReference>
<proteinExistence type="inferred from homology"/>
<dbReference type="RefSeq" id="WP_138196970.1">
    <property type="nucleotide sequence ID" value="NZ_VCIW01000020.1"/>
</dbReference>
<dbReference type="GO" id="GO:0055085">
    <property type="term" value="P:transmembrane transport"/>
    <property type="evidence" value="ECO:0007669"/>
    <property type="project" value="InterPro"/>
</dbReference>
<evidence type="ECO:0000259" key="8">
    <source>
        <dbReference type="PROSITE" id="PS50928"/>
    </source>
</evidence>
<dbReference type="PROSITE" id="PS50928">
    <property type="entry name" value="ABC_TM1"/>
    <property type="match status" value="1"/>
</dbReference>
<dbReference type="InterPro" id="IPR000515">
    <property type="entry name" value="MetI-like"/>
</dbReference>
<evidence type="ECO:0000256" key="5">
    <source>
        <dbReference type="ARBA" id="ARBA00022989"/>
    </source>
</evidence>
<dbReference type="SUPFAM" id="SSF161098">
    <property type="entry name" value="MetI-like"/>
    <property type="match status" value="1"/>
</dbReference>
<dbReference type="OrthoDB" id="9785347at2"/>
<feature type="transmembrane region" description="Helical" evidence="7">
    <location>
        <begin position="265"/>
        <end position="286"/>
    </location>
</feature>
<dbReference type="AlphaFoldDB" id="A0A5R9FZN3"/>
<evidence type="ECO:0000256" key="3">
    <source>
        <dbReference type="ARBA" id="ARBA00022475"/>
    </source>
</evidence>
<feature type="transmembrane region" description="Helical" evidence="7">
    <location>
        <begin position="109"/>
        <end position="128"/>
    </location>
</feature>
<comment type="similarity">
    <text evidence="7">Belongs to the binding-protein-dependent transport system permease family.</text>
</comment>
<dbReference type="CDD" id="cd06261">
    <property type="entry name" value="TM_PBP2"/>
    <property type="match status" value="1"/>
</dbReference>
<reference evidence="9 10" key="1">
    <citation type="submission" date="2019-05" db="EMBL/GenBank/DDBJ databases">
        <authorList>
            <person name="Narsing Rao M.P."/>
            <person name="Li W.J."/>
        </authorList>
    </citation>
    <scope>NUCLEOTIDE SEQUENCE [LARGE SCALE GENOMIC DNA]</scope>
    <source>
        <strain evidence="9 10">SYSU_K30003</strain>
    </source>
</reference>